<dbReference type="GO" id="GO:0016791">
    <property type="term" value="F:phosphatase activity"/>
    <property type="evidence" value="ECO:0007669"/>
    <property type="project" value="UniProtKB-ARBA"/>
</dbReference>
<dbReference type="InterPro" id="IPR023214">
    <property type="entry name" value="HAD_sf"/>
</dbReference>
<dbReference type="GO" id="GO:0000287">
    <property type="term" value="F:magnesium ion binding"/>
    <property type="evidence" value="ECO:0007669"/>
    <property type="project" value="TreeGrafter"/>
</dbReference>
<dbReference type="InterPro" id="IPR036412">
    <property type="entry name" value="HAD-like_sf"/>
</dbReference>
<dbReference type="Proteomes" id="UP000003688">
    <property type="component" value="Unassembled WGS sequence"/>
</dbReference>
<dbReference type="SUPFAM" id="SSF56784">
    <property type="entry name" value="HAD-like"/>
    <property type="match status" value="1"/>
</dbReference>
<dbReference type="Pfam" id="PF08282">
    <property type="entry name" value="Hydrolase_3"/>
    <property type="match status" value="2"/>
</dbReference>
<dbReference type="Gene3D" id="3.40.50.1000">
    <property type="entry name" value="HAD superfamily/HAD-like"/>
    <property type="match status" value="1"/>
</dbReference>
<reference evidence="1 2" key="1">
    <citation type="journal article" date="2011" name="J. Bacteriol.">
        <title>Genome sequence of 'Pedosphaera parvula' Ellin514, an aerobic Verrucomicrobial isolate from pasture soil.</title>
        <authorList>
            <person name="Kant R."/>
            <person name="van Passel M.W."/>
            <person name="Sangwan P."/>
            <person name="Palva A."/>
            <person name="Lucas S."/>
            <person name="Copeland A."/>
            <person name="Lapidus A."/>
            <person name="Glavina Del Rio T."/>
            <person name="Dalin E."/>
            <person name="Tice H."/>
            <person name="Bruce D."/>
            <person name="Goodwin L."/>
            <person name="Pitluck S."/>
            <person name="Chertkov O."/>
            <person name="Larimer F.W."/>
            <person name="Land M.L."/>
            <person name="Hauser L."/>
            <person name="Brettin T.S."/>
            <person name="Detter J.C."/>
            <person name="Han S."/>
            <person name="de Vos W.M."/>
            <person name="Janssen P.H."/>
            <person name="Smidt H."/>
        </authorList>
    </citation>
    <scope>NUCLEOTIDE SEQUENCE [LARGE SCALE GENOMIC DNA]</scope>
    <source>
        <strain evidence="1 2">Ellin514</strain>
    </source>
</reference>
<gene>
    <name evidence="1" type="ORF">Cflav_PD0223</name>
</gene>
<dbReference type="GO" id="GO:0005829">
    <property type="term" value="C:cytosol"/>
    <property type="evidence" value="ECO:0007669"/>
    <property type="project" value="TreeGrafter"/>
</dbReference>
<comment type="caution">
    <text evidence="1">The sequence shown here is derived from an EMBL/GenBank/DDBJ whole genome shotgun (WGS) entry which is preliminary data.</text>
</comment>
<dbReference type="RefSeq" id="WP_007418828.1">
    <property type="nucleotide sequence ID" value="NZ_ABOX02000084.1"/>
</dbReference>
<dbReference type="AlphaFoldDB" id="B9XSP5"/>
<dbReference type="PANTHER" id="PTHR10000">
    <property type="entry name" value="PHOSPHOSERINE PHOSPHATASE"/>
    <property type="match status" value="1"/>
</dbReference>
<protein>
    <submittedName>
        <fullName evidence="1">HAD-superfamily hydrolase, subfamily IIB</fullName>
    </submittedName>
</protein>
<evidence type="ECO:0000313" key="1">
    <source>
        <dbReference type="EMBL" id="EEF57130.1"/>
    </source>
</evidence>
<dbReference type="PANTHER" id="PTHR10000:SF8">
    <property type="entry name" value="HAD SUPERFAMILY HYDROLASE-LIKE, TYPE 3"/>
    <property type="match status" value="1"/>
</dbReference>
<dbReference type="STRING" id="320771.Cflav_PD0223"/>
<proteinExistence type="predicted"/>
<dbReference type="Gene3D" id="3.90.1070.10">
    <property type="match status" value="1"/>
</dbReference>
<dbReference type="NCBIfam" id="TIGR01484">
    <property type="entry name" value="HAD-SF-IIB"/>
    <property type="match status" value="1"/>
</dbReference>
<dbReference type="InterPro" id="IPR006379">
    <property type="entry name" value="HAD-SF_hydro_IIB"/>
</dbReference>
<name>B9XSP5_PEDPL</name>
<dbReference type="OrthoDB" id="9781413at2"/>
<keyword evidence="2" id="KW-1185">Reference proteome</keyword>
<dbReference type="EMBL" id="ABOX02000084">
    <property type="protein sequence ID" value="EEF57130.1"/>
    <property type="molecule type" value="Genomic_DNA"/>
</dbReference>
<evidence type="ECO:0000313" key="2">
    <source>
        <dbReference type="Proteomes" id="UP000003688"/>
    </source>
</evidence>
<accession>B9XSP5</accession>
<keyword evidence="1" id="KW-0378">Hydrolase</keyword>
<organism evidence="1 2">
    <name type="scientific">Pedosphaera parvula (strain Ellin514)</name>
    <dbReference type="NCBI Taxonomy" id="320771"/>
    <lineage>
        <taxon>Bacteria</taxon>
        <taxon>Pseudomonadati</taxon>
        <taxon>Verrucomicrobiota</taxon>
        <taxon>Pedosphaerae</taxon>
        <taxon>Pedosphaerales</taxon>
        <taxon>Pedosphaeraceae</taxon>
        <taxon>Pedosphaera</taxon>
    </lineage>
</organism>
<sequence>MRFLALATDFDGTIAWHGNVADPTIAALQRLKDSGRKIILVTGRELPDLLKVFPTLNIFDYVIAENGALLYHPARKQSRVLATPPPRQFVDLLRERGVHPLSLGRVIVATHESYKEVVQRAIKELNLGLQVILNKGDVMILPANVDKATGLQAALTELHIPPVATVAVGDAENDFAFLRISGCTVAVANALDSLKQRAQFVTKAGHGTGVEELIEMILANDLACALH</sequence>